<dbReference type="Proteomes" id="UP000320160">
    <property type="component" value="Unassembled WGS sequence"/>
</dbReference>
<dbReference type="RefSeq" id="WP_143775177.1">
    <property type="nucleotide sequence ID" value="NZ_VKKU01000001.1"/>
</dbReference>
<comment type="caution">
    <text evidence="11">The sequence shown here is derived from an EMBL/GenBank/DDBJ whole genome shotgun (WGS) entry which is preliminary data.</text>
</comment>
<evidence type="ECO:0000256" key="10">
    <source>
        <dbReference type="ARBA" id="ARBA00030772"/>
    </source>
</evidence>
<evidence type="ECO:0000256" key="8">
    <source>
        <dbReference type="ARBA" id="ARBA00022927"/>
    </source>
</evidence>
<dbReference type="AlphaFoldDB" id="A0A553WHX0"/>
<dbReference type="GO" id="GO:0015628">
    <property type="term" value="P:protein secretion by the type II secretion system"/>
    <property type="evidence" value="ECO:0007669"/>
    <property type="project" value="InterPro"/>
</dbReference>
<dbReference type="OrthoDB" id="7477467at2"/>
<organism evidence="11 12">
    <name type="scientific">Sphingorhabdus contaminans</name>
    <dbReference type="NCBI Taxonomy" id="1343899"/>
    <lineage>
        <taxon>Bacteria</taxon>
        <taxon>Pseudomonadati</taxon>
        <taxon>Pseudomonadota</taxon>
        <taxon>Alphaproteobacteria</taxon>
        <taxon>Sphingomonadales</taxon>
        <taxon>Sphingomonadaceae</taxon>
        <taxon>Sphingorhabdus</taxon>
    </lineage>
</organism>
<dbReference type="Pfam" id="PF01203">
    <property type="entry name" value="T2SSN"/>
    <property type="match status" value="1"/>
</dbReference>
<name>A0A553WHX0_9SPHN</name>
<evidence type="ECO:0000313" key="12">
    <source>
        <dbReference type="Proteomes" id="UP000320160"/>
    </source>
</evidence>
<evidence type="ECO:0000256" key="2">
    <source>
        <dbReference type="ARBA" id="ARBA00007208"/>
    </source>
</evidence>
<gene>
    <name evidence="11" type="ORF">FOM92_02380</name>
</gene>
<comment type="subcellular location">
    <subcellularLocation>
        <location evidence="1">Cell inner membrane</location>
    </subcellularLocation>
</comment>
<evidence type="ECO:0000256" key="4">
    <source>
        <dbReference type="ARBA" id="ARBA00022448"/>
    </source>
</evidence>
<evidence type="ECO:0000256" key="5">
    <source>
        <dbReference type="ARBA" id="ARBA00022475"/>
    </source>
</evidence>
<keyword evidence="6" id="KW-0997">Cell inner membrane</keyword>
<dbReference type="EMBL" id="VKKU01000001">
    <property type="protein sequence ID" value="TSB04300.1"/>
    <property type="molecule type" value="Genomic_DNA"/>
</dbReference>
<reference evidence="11 12" key="1">
    <citation type="submission" date="2019-07" db="EMBL/GenBank/DDBJ databases">
        <authorList>
            <person name="Park M."/>
        </authorList>
    </citation>
    <scope>NUCLEOTIDE SEQUENCE [LARGE SCALE GENOMIC DNA]</scope>
    <source>
        <strain evidence="11 12">KCTC32445</strain>
    </source>
</reference>
<keyword evidence="9" id="KW-0472">Membrane</keyword>
<dbReference type="GO" id="GO:0005886">
    <property type="term" value="C:plasma membrane"/>
    <property type="evidence" value="ECO:0007669"/>
    <property type="project" value="UniProtKB-SubCell"/>
</dbReference>
<comment type="similarity">
    <text evidence="2">Belongs to the GSP N family.</text>
</comment>
<sequence length="232" mass="24825">MTRRSYTIAAALLLLVAFGAFIPLRTVVSGDQITARKVEGIIWDGSIRDLRLNKVPIGDVNARVKILPLLLGRVEIALSRGDAPFAPGINGSVTKRFGGISIDRFNATLPIGALFEPLPVEDIILQDFSARFSGGRCAEASGGIRMTLTKAIPGLDLSNGLLAKPRCDRGQLLIPLLSQSATEHVDIRLSADGSYSVIILLEGDNSENAGTLSLAGFRKSARGFQMTKRGRL</sequence>
<evidence type="ECO:0000256" key="7">
    <source>
        <dbReference type="ARBA" id="ARBA00022692"/>
    </source>
</evidence>
<dbReference type="InterPro" id="IPR022792">
    <property type="entry name" value="T2SS_protein-GspN"/>
</dbReference>
<keyword evidence="4" id="KW-0813">Transport</keyword>
<accession>A0A553WHX0</accession>
<keyword evidence="8" id="KW-0653">Protein transport</keyword>
<keyword evidence="12" id="KW-1185">Reference proteome</keyword>
<keyword evidence="7" id="KW-0812">Transmembrane</keyword>
<keyword evidence="5" id="KW-1003">Cell membrane</keyword>
<evidence type="ECO:0000256" key="3">
    <source>
        <dbReference type="ARBA" id="ARBA00021563"/>
    </source>
</evidence>
<evidence type="ECO:0000256" key="1">
    <source>
        <dbReference type="ARBA" id="ARBA00004533"/>
    </source>
</evidence>
<evidence type="ECO:0000256" key="6">
    <source>
        <dbReference type="ARBA" id="ARBA00022519"/>
    </source>
</evidence>
<proteinExistence type="inferred from homology"/>
<evidence type="ECO:0000313" key="11">
    <source>
        <dbReference type="EMBL" id="TSB04300.1"/>
    </source>
</evidence>
<dbReference type="GO" id="GO:0015627">
    <property type="term" value="C:type II protein secretion system complex"/>
    <property type="evidence" value="ECO:0007669"/>
    <property type="project" value="InterPro"/>
</dbReference>
<evidence type="ECO:0000256" key="9">
    <source>
        <dbReference type="ARBA" id="ARBA00023136"/>
    </source>
</evidence>
<protein>
    <recommendedName>
        <fullName evidence="3">Type II secretion system protein N</fullName>
    </recommendedName>
    <alternativeName>
        <fullName evidence="10">General secretion pathway protein N</fullName>
    </alternativeName>
</protein>